<name>A0A2A8D5V1_9MICC</name>
<dbReference type="RefSeq" id="WP_098042594.1">
    <property type="nucleotide sequence ID" value="NZ_PDEV01000002.1"/>
</dbReference>
<protein>
    <submittedName>
        <fullName evidence="2">Uncharacterized protein</fullName>
    </submittedName>
</protein>
<evidence type="ECO:0000313" key="2">
    <source>
        <dbReference type="EMBL" id="PEN16167.1"/>
    </source>
</evidence>
<organism evidence="2 3">
    <name type="scientific">Rothia dentocariosa</name>
    <dbReference type="NCBI Taxonomy" id="2047"/>
    <lineage>
        <taxon>Bacteria</taxon>
        <taxon>Bacillati</taxon>
        <taxon>Actinomycetota</taxon>
        <taxon>Actinomycetes</taxon>
        <taxon>Micrococcales</taxon>
        <taxon>Micrococcaceae</taxon>
        <taxon>Rothia</taxon>
    </lineage>
</organism>
<evidence type="ECO:0000313" key="3">
    <source>
        <dbReference type="Proteomes" id="UP000219947"/>
    </source>
</evidence>
<keyword evidence="1" id="KW-0472">Membrane</keyword>
<accession>A0A2A8D5V1</accession>
<dbReference type="Proteomes" id="UP000219947">
    <property type="component" value="Unassembled WGS sequence"/>
</dbReference>
<sequence>MTFIAAVVIGGVCVFLIPTLFVISYSHNDSVALLAKLFLLPRVVSLRYLPYGEPAVKTIRNICGRFTPSGAAGMLQPAVEQLADDKAPIRLGGVYTLVKLVDEWLADEKTISKEGERREEGQVIIIQPVCLYPLTFWPCFKNKSAV</sequence>
<comment type="caution">
    <text evidence="2">The sequence shown here is derived from an EMBL/GenBank/DDBJ whole genome shotgun (WGS) entry which is preliminary data.</text>
</comment>
<dbReference type="AlphaFoldDB" id="A0A2A8D5V1"/>
<keyword evidence="3" id="KW-1185">Reference proteome</keyword>
<dbReference type="EMBL" id="PDEV01000002">
    <property type="protein sequence ID" value="PEN16167.1"/>
    <property type="molecule type" value="Genomic_DNA"/>
</dbReference>
<gene>
    <name evidence="2" type="ORF">CRM92_05600</name>
</gene>
<reference evidence="2" key="1">
    <citation type="submission" date="2017-10" db="EMBL/GenBank/DDBJ databases">
        <title>Kefir isolates.</title>
        <authorList>
            <person name="Kim Y."/>
            <person name="Blasche S."/>
        </authorList>
    </citation>
    <scope>NUCLEOTIDE SEQUENCE [LARGE SCALE GENOMIC DNA]</scope>
    <source>
        <strain evidence="2">OG2-2</strain>
    </source>
</reference>
<evidence type="ECO:0000256" key="1">
    <source>
        <dbReference type="SAM" id="Phobius"/>
    </source>
</evidence>
<keyword evidence="1" id="KW-0812">Transmembrane</keyword>
<keyword evidence="1" id="KW-1133">Transmembrane helix</keyword>
<feature type="transmembrane region" description="Helical" evidence="1">
    <location>
        <begin position="6"/>
        <end position="26"/>
    </location>
</feature>
<proteinExistence type="predicted"/>